<dbReference type="STRING" id="1168034.FH5T_09520"/>
<dbReference type="RefSeq" id="WP_038557813.1">
    <property type="nucleotide sequence ID" value="NZ_FOHT01000007.1"/>
</dbReference>
<dbReference type="PROSITE" id="PS51257">
    <property type="entry name" value="PROKAR_LIPOPROTEIN"/>
    <property type="match status" value="1"/>
</dbReference>
<proteinExistence type="predicted"/>
<dbReference type="HOGENOM" id="CLU_082367_0_0_10"/>
<accession>X5E336</accession>
<reference evidence="3 5" key="2">
    <citation type="submission" date="2016-10" db="EMBL/GenBank/DDBJ databases">
        <authorList>
            <person name="de Groot N.N."/>
        </authorList>
    </citation>
    <scope>NUCLEOTIDE SEQUENCE [LARGE SCALE GENOMIC DNA]</scope>
    <source>
        <strain evidence="3 5">DSM 25947</strain>
    </source>
</reference>
<sequence>MKISVQYLVLLVLIIFVSCGPSDEDKARVKIDLAKNLLVKNDTAEAIRQLDSIPKLYPEAMYSANAAKNLLQEVRFEVMQRNEAELDSVEVQVAELEKSFVKEKTEFDRYSQYTHKRQTFTRAWDRSYIQVHLDERGELYLSSNYHGENWLNHTGLRVYDSGDDAKTDTIPIGSVDNHRSDFMEAKWEKVSYRNGKDNGVIEFIANNVDRNLKAVFLGNEYYYIILETYDKEAVRDALALSKAIKKRNKLQQEIKALGQKINIQQ</sequence>
<evidence type="ECO:0008006" key="6">
    <source>
        <dbReference type="Google" id="ProtNLM"/>
    </source>
</evidence>
<dbReference type="EMBL" id="CP007451">
    <property type="protein sequence ID" value="AHW61850.1"/>
    <property type="molecule type" value="Genomic_DNA"/>
</dbReference>
<keyword evidence="4" id="KW-1185">Reference proteome</keyword>
<organism evidence="3 5">
    <name type="scientific">Draconibacterium orientale</name>
    <dbReference type="NCBI Taxonomy" id="1168034"/>
    <lineage>
        <taxon>Bacteria</taxon>
        <taxon>Pseudomonadati</taxon>
        <taxon>Bacteroidota</taxon>
        <taxon>Bacteroidia</taxon>
        <taxon>Marinilabiliales</taxon>
        <taxon>Prolixibacteraceae</taxon>
        <taxon>Draconibacterium</taxon>
    </lineage>
</organism>
<dbReference type="Proteomes" id="UP000181981">
    <property type="component" value="Unassembled WGS sequence"/>
</dbReference>
<evidence type="ECO:0000313" key="3">
    <source>
        <dbReference type="EMBL" id="SET15478.1"/>
    </source>
</evidence>
<feature type="coiled-coil region" evidence="1">
    <location>
        <begin position="79"/>
        <end position="106"/>
    </location>
</feature>
<keyword evidence="1" id="KW-0175">Coiled coil</keyword>
<evidence type="ECO:0000256" key="1">
    <source>
        <dbReference type="SAM" id="Coils"/>
    </source>
</evidence>
<protein>
    <recommendedName>
        <fullName evidence="6">Lipoprotein</fullName>
    </recommendedName>
</protein>
<gene>
    <name evidence="2" type="ORF">FH5T_09520</name>
    <name evidence="3" type="ORF">SAMN05444285_1077</name>
</gene>
<dbReference type="Proteomes" id="UP000023772">
    <property type="component" value="Chromosome"/>
</dbReference>
<evidence type="ECO:0000313" key="5">
    <source>
        <dbReference type="Proteomes" id="UP000181981"/>
    </source>
</evidence>
<dbReference type="KEGG" id="dori:FH5T_09520"/>
<dbReference type="EMBL" id="FOHT01000007">
    <property type="protein sequence ID" value="SET15478.1"/>
    <property type="molecule type" value="Genomic_DNA"/>
</dbReference>
<dbReference type="AlphaFoldDB" id="X5E336"/>
<reference evidence="2 4" key="1">
    <citation type="submission" date="2014-03" db="EMBL/GenBank/DDBJ databases">
        <title>Complete genome sequence of a deeply braunched marine Bacteroidia bacterium Draconibacterium orientale type strain FH5T.</title>
        <authorList>
            <person name="Li X."/>
            <person name="Wang X."/>
            <person name="Xie Z."/>
            <person name="Du Z."/>
            <person name="Chen G."/>
        </authorList>
    </citation>
    <scope>NUCLEOTIDE SEQUENCE [LARGE SCALE GENOMIC DNA]</scope>
    <source>
        <strain evidence="2 4">FH5</strain>
    </source>
</reference>
<evidence type="ECO:0000313" key="2">
    <source>
        <dbReference type="EMBL" id="AHW61850.1"/>
    </source>
</evidence>
<evidence type="ECO:0000313" key="4">
    <source>
        <dbReference type="Proteomes" id="UP000023772"/>
    </source>
</evidence>
<dbReference type="eggNOG" id="ENOG5032VAI">
    <property type="taxonomic scope" value="Bacteria"/>
</dbReference>
<name>X5E336_9BACT</name>
<dbReference type="OrthoDB" id="1118012at2"/>